<dbReference type="GO" id="GO:0006488">
    <property type="term" value="P:dolichol-linked oligosaccharide biosynthetic process"/>
    <property type="evidence" value="ECO:0007669"/>
    <property type="project" value="InterPro"/>
</dbReference>
<protein>
    <submittedName>
        <fullName evidence="7">Glycosyltransferase 28 domain protein</fullName>
    </submittedName>
</protein>
<reference evidence="8" key="1">
    <citation type="journal article" date="2011" name="MBio">
        <title>Novel metabolic attributes of the genus Cyanothece, comprising a group of unicellular nitrogen-fixing Cyanobacteria.</title>
        <authorList>
            <person name="Bandyopadhyay A."/>
            <person name="Elvitigala T."/>
            <person name="Welsh E."/>
            <person name="Stockel J."/>
            <person name="Liberton M."/>
            <person name="Min H."/>
            <person name="Sherman L.A."/>
            <person name="Pakrasi H.B."/>
        </authorList>
    </citation>
    <scope>NUCLEOTIDE SEQUENCE [LARGE SCALE GENOMIC DNA]</scope>
    <source>
        <strain evidence="8">PCC 7822</strain>
    </source>
</reference>
<dbReference type="InterPro" id="IPR007235">
    <property type="entry name" value="Glyco_trans_28_C"/>
</dbReference>
<evidence type="ECO:0000256" key="5">
    <source>
        <dbReference type="ARBA" id="ARBA00022824"/>
    </source>
</evidence>
<gene>
    <name evidence="7" type="ordered locus">Cyan7822_0906</name>
</gene>
<accession>E0UD40</accession>
<dbReference type="OrthoDB" id="9814973at2"/>
<keyword evidence="3" id="KW-0328">Glycosyltransferase</keyword>
<dbReference type="InterPro" id="IPR039042">
    <property type="entry name" value="Alg13-like"/>
</dbReference>
<proteinExistence type="inferred from homology"/>
<name>E0UD40_GLOV7</name>
<dbReference type="EMBL" id="CP002198">
    <property type="protein sequence ID" value="ADN12920.1"/>
    <property type="molecule type" value="Genomic_DNA"/>
</dbReference>
<dbReference type="Gene3D" id="3.40.50.2000">
    <property type="entry name" value="Glycogen Phosphorylase B"/>
    <property type="match status" value="1"/>
</dbReference>
<keyword evidence="4 7" id="KW-0808">Transferase</keyword>
<dbReference type="RefSeq" id="WP_013321030.1">
    <property type="nucleotide sequence ID" value="NC_014501.1"/>
</dbReference>
<evidence type="ECO:0000256" key="2">
    <source>
        <dbReference type="ARBA" id="ARBA00006962"/>
    </source>
</evidence>
<organism evidence="7 8">
    <name type="scientific">Gloeothece verrucosa (strain PCC 7822)</name>
    <name type="common">Cyanothece sp. (strain PCC 7822)</name>
    <dbReference type="NCBI Taxonomy" id="497965"/>
    <lineage>
        <taxon>Bacteria</taxon>
        <taxon>Bacillati</taxon>
        <taxon>Cyanobacteriota</taxon>
        <taxon>Cyanophyceae</taxon>
        <taxon>Oscillatoriophycideae</taxon>
        <taxon>Chroococcales</taxon>
        <taxon>Aphanothecaceae</taxon>
        <taxon>Gloeothece</taxon>
        <taxon>Gloeothece verrucosa</taxon>
    </lineage>
</organism>
<feature type="domain" description="Glycosyl transferase family 28 C-terminal" evidence="6">
    <location>
        <begin position="1"/>
        <end position="118"/>
    </location>
</feature>
<sequence length="165" mass="18858">MILVTVGTEKFPFDRLMKWINHLIQEDFINIEQEEIIIQCGSCTFIPTGVKNYSIVPSEKFKNYVEEARLIIAHCGEGTIDLLAKMNKSFILVPRSCRFGEHIDEHQLELADMMEKQGVAIARCPGDLVRFLMTPQNVELTTTPTDYYYSTTQSLEAMITAKAFE</sequence>
<keyword evidence="8" id="KW-1185">Reference proteome</keyword>
<evidence type="ECO:0000313" key="7">
    <source>
        <dbReference type="EMBL" id="ADN12920.1"/>
    </source>
</evidence>
<evidence type="ECO:0000256" key="1">
    <source>
        <dbReference type="ARBA" id="ARBA00004240"/>
    </source>
</evidence>
<comment type="similarity">
    <text evidence="2">Belongs to the glycosyltransferase 28 family.</text>
</comment>
<dbReference type="STRING" id="497965.Cyan7822_0906"/>
<dbReference type="GO" id="GO:0016758">
    <property type="term" value="F:hexosyltransferase activity"/>
    <property type="evidence" value="ECO:0007669"/>
    <property type="project" value="InterPro"/>
</dbReference>
<dbReference type="KEGG" id="cyj:Cyan7822_0906"/>
<dbReference type="eggNOG" id="COG5017">
    <property type="taxonomic scope" value="Bacteria"/>
</dbReference>
<dbReference type="HOGENOM" id="CLU_085408_1_0_3"/>
<evidence type="ECO:0000313" key="8">
    <source>
        <dbReference type="Proteomes" id="UP000008206"/>
    </source>
</evidence>
<evidence type="ECO:0000259" key="6">
    <source>
        <dbReference type="Pfam" id="PF04101"/>
    </source>
</evidence>
<dbReference type="Proteomes" id="UP000008206">
    <property type="component" value="Chromosome"/>
</dbReference>
<dbReference type="PANTHER" id="PTHR12867:SF6">
    <property type="entry name" value="N-ACETYLGLUCOSAMINYLDIPHOSPHODOLICHOL N-ACETYLGLUCOSAMINYLTRANSFERASE"/>
    <property type="match status" value="1"/>
</dbReference>
<evidence type="ECO:0000256" key="3">
    <source>
        <dbReference type="ARBA" id="ARBA00022676"/>
    </source>
</evidence>
<keyword evidence="5" id="KW-0256">Endoplasmic reticulum</keyword>
<comment type="subcellular location">
    <subcellularLocation>
        <location evidence="1">Endoplasmic reticulum</location>
    </subcellularLocation>
</comment>
<evidence type="ECO:0000256" key="4">
    <source>
        <dbReference type="ARBA" id="ARBA00022679"/>
    </source>
</evidence>
<dbReference type="SUPFAM" id="SSF53756">
    <property type="entry name" value="UDP-Glycosyltransferase/glycogen phosphorylase"/>
    <property type="match status" value="1"/>
</dbReference>
<dbReference type="AlphaFoldDB" id="E0UD40"/>
<dbReference type="PANTHER" id="PTHR12867">
    <property type="entry name" value="GLYCOSYL TRANSFERASE-RELATED"/>
    <property type="match status" value="1"/>
</dbReference>
<dbReference type="Pfam" id="PF04101">
    <property type="entry name" value="Glyco_tran_28_C"/>
    <property type="match status" value="1"/>
</dbReference>